<dbReference type="PRINTS" id="PR01035">
    <property type="entry name" value="TCRTETA"/>
</dbReference>
<feature type="transmembrane region" description="Helical" evidence="10">
    <location>
        <begin position="61"/>
        <end position="81"/>
    </location>
</feature>
<dbReference type="GO" id="GO:0042910">
    <property type="term" value="F:xenobiotic transmembrane transporter activity"/>
    <property type="evidence" value="ECO:0007669"/>
    <property type="project" value="InterPro"/>
</dbReference>
<keyword evidence="5 10" id="KW-0813">Transport</keyword>
<dbReference type="NCBIfam" id="TIGR00710">
    <property type="entry name" value="efflux_Bcr_CflA"/>
    <property type="match status" value="1"/>
</dbReference>
<evidence type="ECO:0000256" key="5">
    <source>
        <dbReference type="ARBA" id="ARBA00022448"/>
    </source>
</evidence>
<sequence>MPIGIADRRDERRKSSVRFLDRASPPHVITLVLLAGVSAMSMNVFLPSLPRMAAHFGTDYALMQLSVAIYLGMNALLQVFVGPIADLYGRRPVIIGGLVLFLLATLGCIYAPNVEIFLAFRMAQAAVVTGMVLSRAIVRDMFPPDQAASMIGYVTMGMSVVPMLAPALGGWLDELFGWQANFWALLAIGVILFLLVWFDLGETGQRGSISLLAQFRQYPELLTSRRFWGYCLASAFSSGAFFAYLGGAPYVGDRVFGLDPAVLGAFFGAPAVGYFLGNYLSGRYSVRFGINRMILAGTLLCSGGMLASLALFELGLGNPYVFFGFMTFVGLGNGLTIPNATSGMLSVRPHLAGTASGLGGAMMIGGGAALSALAGAVLGDGRGAEPLIVIMLATALAGVAAMLFTIRRERQLSGD</sequence>
<dbReference type="PROSITE" id="PS00216">
    <property type="entry name" value="SUGAR_TRANSPORT_1"/>
    <property type="match status" value="1"/>
</dbReference>
<gene>
    <name evidence="12" type="ORF">SAMN05216257_102274</name>
</gene>
<feature type="transmembrane region" description="Helical" evidence="10">
    <location>
        <begin position="293"/>
        <end position="314"/>
    </location>
</feature>
<feature type="transmembrane region" description="Helical" evidence="10">
    <location>
        <begin position="93"/>
        <end position="112"/>
    </location>
</feature>
<dbReference type="PANTHER" id="PTHR43124">
    <property type="entry name" value="PURINE EFFLUX PUMP PBUE"/>
    <property type="match status" value="1"/>
</dbReference>
<comment type="similarity">
    <text evidence="3 10">Belongs to the major facilitator superfamily. Bcr/CmlA family.</text>
</comment>
<comment type="function">
    <text evidence="1">Resistance to tetracycline by an active tetracycline efflux. This is an energy-dependent process that decreases the accumulation of the antibiotic in whole cells. This protein functions as a metal-tetracycline/H(+) antiporter.</text>
</comment>
<feature type="transmembrane region" description="Helical" evidence="10">
    <location>
        <begin position="227"/>
        <end position="246"/>
    </location>
</feature>
<dbReference type="Pfam" id="PF07690">
    <property type="entry name" value="MFS_1"/>
    <property type="match status" value="1"/>
</dbReference>
<dbReference type="STRING" id="990712.SAMN05216257_102274"/>
<evidence type="ECO:0000259" key="11">
    <source>
        <dbReference type="PROSITE" id="PS50850"/>
    </source>
</evidence>
<accession>A0A1G9AUS1</accession>
<dbReference type="Proteomes" id="UP000199328">
    <property type="component" value="Unassembled WGS sequence"/>
</dbReference>
<name>A0A1G9AUS1_9RHOB</name>
<evidence type="ECO:0000256" key="9">
    <source>
        <dbReference type="ARBA" id="ARBA00023136"/>
    </source>
</evidence>
<feature type="transmembrane region" description="Helical" evidence="10">
    <location>
        <begin position="150"/>
        <end position="172"/>
    </location>
</feature>
<feature type="domain" description="Major facilitator superfamily (MFS) profile" evidence="11">
    <location>
        <begin position="27"/>
        <end position="410"/>
    </location>
</feature>
<feature type="transmembrane region" description="Helical" evidence="10">
    <location>
        <begin position="178"/>
        <end position="198"/>
    </location>
</feature>
<feature type="transmembrane region" description="Helical" evidence="10">
    <location>
        <begin position="118"/>
        <end position="138"/>
    </location>
</feature>
<dbReference type="InterPro" id="IPR011701">
    <property type="entry name" value="MFS"/>
</dbReference>
<protein>
    <recommendedName>
        <fullName evidence="10">Bcr/CflA family efflux transporter</fullName>
    </recommendedName>
</protein>
<dbReference type="EMBL" id="FNFV01000002">
    <property type="protein sequence ID" value="SDK30664.1"/>
    <property type="molecule type" value="Genomic_DNA"/>
</dbReference>
<keyword evidence="13" id="KW-1185">Reference proteome</keyword>
<keyword evidence="6" id="KW-1003">Cell membrane</keyword>
<proteinExistence type="inferred from homology"/>
<dbReference type="SUPFAM" id="SSF103473">
    <property type="entry name" value="MFS general substrate transporter"/>
    <property type="match status" value="1"/>
</dbReference>
<dbReference type="InterPro" id="IPR004812">
    <property type="entry name" value="Efflux_drug-R_Bcr/CmlA"/>
</dbReference>
<evidence type="ECO:0000256" key="4">
    <source>
        <dbReference type="ARBA" id="ARBA00007520"/>
    </source>
</evidence>
<dbReference type="Gene3D" id="1.20.1720.10">
    <property type="entry name" value="Multidrug resistance protein D"/>
    <property type="match status" value="1"/>
</dbReference>
<evidence type="ECO:0000256" key="2">
    <source>
        <dbReference type="ARBA" id="ARBA00004651"/>
    </source>
</evidence>
<evidence type="ECO:0000256" key="10">
    <source>
        <dbReference type="RuleBase" id="RU365088"/>
    </source>
</evidence>
<comment type="subcellular location">
    <subcellularLocation>
        <location evidence="10">Cell inner membrane</location>
        <topology evidence="10">Multi-pass membrane protein</topology>
    </subcellularLocation>
    <subcellularLocation>
        <location evidence="2">Cell membrane</location>
        <topology evidence="2">Multi-pass membrane protein</topology>
    </subcellularLocation>
</comment>
<evidence type="ECO:0000256" key="1">
    <source>
        <dbReference type="ARBA" id="ARBA00003279"/>
    </source>
</evidence>
<dbReference type="InterPro" id="IPR050189">
    <property type="entry name" value="MFS_Efflux_Transporters"/>
</dbReference>
<reference evidence="13" key="1">
    <citation type="submission" date="2016-10" db="EMBL/GenBank/DDBJ databases">
        <authorList>
            <person name="Varghese N."/>
            <person name="Submissions S."/>
        </authorList>
    </citation>
    <scope>NUCLEOTIDE SEQUENCE [LARGE SCALE GENOMIC DNA]</scope>
    <source>
        <strain evidence="13">CGMCC 1.10789</strain>
    </source>
</reference>
<evidence type="ECO:0000313" key="13">
    <source>
        <dbReference type="Proteomes" id="UP000199328"/>
    </source>
</evidence>
<feature type="transmembrane region" description="Helical" evidence="10">
    <location>
        <begin position="386"/>
        <end position="406"/>
    </location>
</feature>
<keyword evidence="9 10" id="KW-0472">Membrane</keyword>
<feature type="transmembrane region" description="Helical" evidence="10">
    <location>
        <begin position="351"/>
        <end position="374"/>
    </location>
</feature>
<dbReference type="AlphaFoldDB" id="A0A1G9AUS1"/>
<evidence type="ECO:0000256" key="7">
    <source>
        <dbReference type="ARBA" id="ARBA00022692"/>
    </source>
</evidence>
<feature type="transmembrane region" description="Helical" evidence="10">
    <location>
        <begin position="320"/>
        <end position="339"/>
    </location>
</feature>
<dbReference type="GO" id="GO:0005886">
    <property type="term" value="C:plasma membrane"/>
    <property type="evidence" value="ECO:0007669"/>
    <property type="project" value="UniProtKB-SubCell"/>
</dbReference>
<keyword evidence="7 10" id="KW-0812">Transmembrane</keyword>
<feature type="transmembrane region" description="Helical" evidence="10">
    <location>
        <begin position="28"/>
        <end position="49"/>
    </location>
</feature>
<keyword evidence="10" id="KW-0997">Cell inner membrane</keyword>
<dbReference type="GO" id="GO:1990961">
    <property type="term" value="P:xenobiotic detoxification by transmembrane export across the plasma membrane"/>
    <property type="evidence" value="ECO:0007669"/>
    <property type="project" value="InterPro"/>
</dbReference>
<dbReference type="CDD" id="cd17320">
    <property type="entry name" value="MFS_MdfA_MDR_like"/>
    <property type="match status" value="1"/>
</dbReference>
<feature type="transmembrane region" description="Helical" evidence="10">
    <location>
        <begin position="261"/>
        <end position="281"/>
    </location>
</feature>
<dbReference type="OrthoDB" id="9800416at2"/>
<organism evidence="12 13">
    <name type="scientific">Meinhardsimonia xiamenensis</name>
    <dbReference type="NCBI Taxonomy" id="990712"/>
    <lineage>
        <taxon>Bacteria</taxon>
        <taxon>Pseudomonadati</taxon>
        <taxon>Pseudomonadota</taxon>
        <taxon>Alphaproteobacteria</taxon>
        <taxon>Rhodobacterales</taxon>
        <taxon>Paracoccaceae</taxon>
        <taxon>Meinhardsimonia</taxon>
    </lineage>
</organism>
<evidence type="ECO:0000313" key="12">
    <source>
        <dbReference type="EMBL" id="SDK30664.1"/>
    </source>
</evidence>
<dbReference type="InterPro" id="IPR020846">
    <property type="entry name" value="MFS_dom"/>
</dbReference>
<dbReference type="PANTHER" id="PTHR43124:SF3">
    <property type="entry name" value="CHLORAMPHENICOL EFFLUX PUMP RV0191"/>
    <property type="match status" value="1"/>
</dbReference>
<evidence type="ECO:0000256" key="3">
    <source>
        <dbReference type="ARBA" id="ARBA00006236"/>
    </source>
</evidence>
<evidence type="ECO:0000256" key="8">
    <source>
        <dbReference type="ARBA" id="ARBA00022989"/>
    </source>
</evidence>
<dbReference type="InterPro" id="IPR001958">
    <property type="entry name" value="Tet-R_TetA/multi-R_MdtG-like"/>
</dbReference>
<evidence type="ECO:0000256" key="6">
    <source>
        <dbReference type="ARBA" id="ARBA00022475"/>
    </source>
</evidence>
<dbReference type="RefSeq" id="WP_092498932.1">
    <property type="nucleotide sequence ID" value="NZ_FNFV01000002.1"/>
</dbReference>
<dbReference type="InterPro" id="IPR036259">
    <property type="entry name" value="MFS_trans_sf"/>
</dbReference>
<keyword evidence="8 10" id="KW-1133">Transmembrane helix</keyword>
<dbReference type="PROSITE" id="PS50850">
    <property type="entry name" value="MFS"/>
    <property type="match status" value="1"/>
</dbReference>
<comment type="similarity">
    <text evidence="4">Belongs to the major facilitator superfamily. TCR/Tet family.</text>
</comment>
<dbReference type="InterPro" id="IPR005829">
    <property type="entry name" value="Sugar_transporter_CS"/>
</dbReference>